<protein>
    <submittedName>
        <fullName evidence="2">PilZ domain-containing protein</fullName>
    </submittedName>
</protein>
<dbReference type="Pfam" id="PF12945">
    <property type="entry name" value="PilZNR"/>
    <property type="match status" value="1"/>
</dbReference>
<dbReference type="InterPro" id="IPR009926">
    <property type="entry name" value="T3SS_YcgR_PilZN"/>
</dbReference>
<evidence type="ECO:0000259" key="1">
    <source>
        <dbReference type="Pfam" id="PF12945"/>
    </source>
</evidence>
<organism evidence="2 3">
    <name type="scientific">Pelotomaculum isophthalicicum JI</name>
    <dbReference type="NCBI Taxonomy" id="947010"/>
    <lineage>
        <taxon>Bacteria</taxon>
        <taxon>Bacillati</taxon>
        <taxon>Bacillota</taxon>
        <taxon>Clostridia</taxon>
        <taxon>Eubacteriales</taxon>
        <taxon>Desulfotomaculaceae</taxon>
        <taxon>Pelotomaculum</taxon>
    </lineage>
</organism>
<accession>A0A9X4GYL4</accession>
<dbReference type="RefSeq" id="WP_277443195.1">
    <property type="nucleotide sequence ID" value="NZ_JAKOAV010000008.1"/>
</dbReference>
<dbReference type="Proteomes" id="UP001154312">
    <property type="component" value="Unassembled WGS sequence"/>
</dbReference>
<keyword evidence="3" id="KW-1185">Reference proteome</keyword>
<dbReference type="EMBL" id="JAKOAV010000008">
    <property type="protein sequence ID" value="MDF9407940.1"/>
    <property type="molecule type" value="Genomic_DNA"/>
</dbReference>
<feature type="domain" description="Type III secretion system flagellar brake protein YcgR PilZN" evidence="1">
    <location>
        <begin position="12"/>
        <end position="89"/>
    </location>
</feature>
<gene>
    <name evidence="2" type="ORF">L7E55_06135</name>
</gene>
<evidence type="ECO:0000313" key="3">
    <source>
        <dbReference type="Proteomes" id="UP001154312"/>
    </source>
</evidence>
<reference evidence="2" key="1">
    <citation type="submission" date="2022-02" db="EMBL/GenBank/DDBJ databases">
        <authorList>
            <person name="Leng L."/>
        </authorList>
    </citation>
    <scope>NUCLEOTIDE SEQUENCE</scope>
    <source>
        <strain evidence="2">JI</strain>
    </source>
</reference>
<dbReference type="AlphaFoldDB" id="A0A9X4GYL4"/>
<sequence length="203" mass="22886">MTNENDIIVVKQEVNLQVSEQIEFKAIVTEVDEKLFWIGLPRINGQVLMLQEKQRVKVSLVKPSAFYSAETSLEEIGTDSSKFYGLAIPEHFGQKKRKFLSAKYATNVKFSTGKQSVQTTLVKFSAGGLTAYMVPDLAKMLQSGDDIYASFRISNVSFNIKVRLASLKSYDNIHYCGFEFLYLLPGVRKELDTLANVYSRTSV</sequence>
<evidence type="ECO:0000313" key="2">
    <source>
        <dbReference type="EMBL" id="MDF9407940.1"/>
    </source>
</evidence>
<proteinExistence type="predicted"/>
<name>A0A9X4GYL4_9FIRM</name>
<comment type="caution">
    <text evidence="2">The sequence shown here is derived from an EMBL/GenBank/DDBJ whole genome shotgun (WGS) entry which is preliminary data.</text>
</comment>